<feature type="compositionally biased region" description="Low complexity" evidence="10">
    <location>
        <begin position="569"/>
        <end position="578"/>
    </location>
</feature>
<dbReference type="GO" id="GO:0005829">
    <property type="term" value="C:cytosol"/>
    <property type="evidence" value="ECO:0007669"/>
    <property type="project" value="TreeGrafter"/>
</dbReference>
<feature type="region of interest" description="Disordered" evidence="10">
    <location>
        <begin position="112"/>
        <end position="133"/>
    </location>
</feature>
<proteinExistence type="inferred from homology"/>
<evidence type="ECO:0000256" key="2">
    <source>
        <dbReference type="ARBA" id="ARBA00004496"/>
    </source>
</evidence>
<keyword evidence="7" id="KW-0539">Nucleus</keyword>
<reference evidence="11" key="1">
    <citation type="submission" date="2018-07" db="EMBL/GenBank/DDBJ databases">
        <title>Comparative genomics of catfishes provides insights into carnivory and benthic adaptation.</title>
        <authorList>
            <person name="Zhang Y."/>
            <person name="Wang D."/>
            <person name="Peng Z."/>
            <person name="Zheng S."/>
            <person name="Shao F."/>
            <person name="Tao W."/>
        </authorList>
    </citation>
    <scope>NUCLEOTIDE SEQUENCE</scope>
    <source>
        <strain evidence="11">Chongqing</strain>
    </source>
</reference>
<evidence type="ECO:0000256" key="3">
    <source>
        <dbReference type="ARBA" id="ARBA00007908"/>
    </source>
</evidence>
<dbReference type="CDD" id="cd21938">
    <property type="entry name" value="ZIP_TSC22D1"/>
    <property type="match status" value="1"/>
</dbReference>
<feature type="region of interest" description="Disordered" evidence="10">
    <location>
        <begin position="567"/>
        <end position="595"/>
    </location>
</feature>
<dbReference type="GO" id="GO:0006357">
    <property type="term" value="P:regulation of transcription by RNA polymerase II"/>
    <property type="evidence" value="ECO:0007669"/>
    <property type="project" value="InterPro"/>
</dbReference>
<feature type="region of interest" description="Disordered" evidence="10">
    <location>
        <begin position="610"/>
        <end position="643"/>
    </location>
</feature>
<feature type="region of interest" description="Disordered" evidence="10">
    <location>
        <begin position="238"/>
        <end position="261"/>
    </location>
</feature>
<evidence type="ECO:0000256" key="4">
    <source>
        <dbReference type="ARBA" id="ARBA00022490"/>
    </source>
</evidence>
<keyword evidence="5" id="KW-0805">Transcription regulation</keyword>
<evidence type="ECO:0000256" key="6">
    <source>
        <dbReference type="ARBA" id="ARBA00023163"/>
    </source>
</evidence>
<name>A0AAD5FFF7_SILAS</name>
<accession>A0AAD5FFF7</accession>
<feature type="region of interest" description="Disordered" evidence="10">
    <location>
        <begin position="683"/>
        <end position="719"/>
    </location>
</feature>
<dbReference type="SUPFAM" id="SSF58026">
    <property type="entry name" value="Delta-sleep-inducing peptide immunoreactive peptide"/>
    <property type="match status" value="1"/>
</dbReference>
<dbReference type="InterPro" id="IPR047862">
    <property type="entry name" value="TSC22/BUN_CS"/>
</dbReference>
<evidence type="ECO:0000256" key="7">
    <source>
        <dbReference type="ARBA" id="ARBA00023242"/>
    </source>
</evidence>
<evidence type="ECO:0000256" key="1">
    <source>
        <dbReference type="ARBA" id="ARBA00004123"/>
    </source>
</evidence>
<feature type="region of interest" description="Disordered" evidence="10">
    <location>
        <begin position="150"/>
        <end position="213"/>
    </location>
</feature>
<organism evidence="11 12">
    <name type="scientific">Silurus asotus</name>
    <name type="common">Amur catfish</name>
    <name type="synonym">Parasilurus asotus</name>
    <dbReference type="NCBI Taxonomy" id="30991"/>
    <lineage>
        <taxon>Eukaryota</taxon>
        <taxon>Metazoa</taxon>
        <taxon>Chordata</taxon>
        <taxon>Craniata</taxon>
        <taxon>Vertebrata</taxon>
        <taxon>Euteleostomi</taxon>
        <taxon>Actinopterygii</taxon>
        <taxon>Neopterygii</taxon>
        <taxon>Teleostei</taxon>
        <taxon>Ostariophysi</taxon>
        <taxon>Siluriformes</taxon>
        <taxon>Siluridae</taxon>
        <taxon>Silurus</taxon>
    </lineage>
</organism>
<feature type="coiled-coil region" evidence="9">
    <location>
        <begin position="901"/>
        <end position="935"/>
    </location>
</feature>
<protein>
    <recommendedName>
        <fullName evidence="8">TSC22 domain family protein 1</fullName>
    </recommendedName>
</protein>
<comment type="subcellular location">
    <subcellularLocation>
        <location evidence="2">Cytoplasm</location>
    </subcellularLocation>
    <subcellularLocation>
        <location evidence="1">Nucleus</location>
    </subcellularLocation>
</comment>
<dbReference type="Pfam" id="PF01166">
    <property type="entry name" value="TSC22"/>
    <property type="match status" value="1"/>
</dbReference>
<comment type="similarity">
    <text evidence="3">Belongs to the TSC-22/Dip/Bun family.</text>
</comment>
<feature type="region of interest" description="Disordered" evidence="10">
    <location>
        <begin position="1"/>
        <end position="36"/>
    </location>
</feature>
<dbReference type="EMBL" id="MU562415">
    <property type="protein sequence ID" value="KAI5613482.1"/>
    <property type="molecule type" value="Genomic_DNA"/>
</dbReference>
<evidence type="ECO:0000256" key="10">
    <source>
        <dbReference type="SAM" id="MobiDB-lite"/>
    </source>
</evidence>
<evidence type="ECO:0000256" key="9">
    <source>
        <dbReference type="SAM" id="Coils"/>
    </source>
</evidence>
<keyword evidence="4" id="KW-0963">Cytoplasm</keyword>
<feature type="non-terminal residue" evidence="11">
    <location>
        <position position="1"/>
    </location>
</feature>
<dbReference type="AlphaFoldDB" id="A0AAD5FFF7"/>
<dbReference type="InterPro" id="IPR000580">
    <property type="entry name" value="TSC22/Bun"/>
</dbReference>
<feature type="compositionally biased region" description="Acidic residues" evidence="10">
    <location>
        <begin position="120"/>
        <end position="129"/>
    </location>
</feature>
<evidence type="ECO:0000256" key="5">
    <source>
        <dbReference type="ARBA" id="ARBA00023015"/>
    </source>
</evidence>
<evidence type="ECO:0000313" key="11">
    <source>
        <dbReference type="EMBL" id="KAI5613482.1"/>
    </source>
</evidence>
<evidence type="ECO:0000313" key="12">
    <source>
        <dbReference type="Proteomes" id="UP001205998"/>
    </source>
</evidence>
<feature type="compositionally biased region" description="Polar residues" evidence="10">
    <location>
        <begin position="21"/>
        <end position="36"/>
    </location>
</feature>
<evidence type="ECO:0000256" key="8">
    <source>
        <dbReference type="ARBA" id="ARBA00039911"/>
    </source>
</evidence>
<dbReference type="Proteomes" id="UP001205998">
    <property type="component" value="Unassembled WGS sequence"/>
</dbReference>
<dbReference type="GO" id="GO:0005634">
    <property type="term" value="C:nucleus"/>
    <property type="evidence" value="ECO:0007669"/>
    <property type="project" value="UniProtKB-SubCell"/>
</dbReference>
<dbReference type="GO" id="GO:0008284">
    <property type="term" value="P:positive regulation of cell population proliferation"/>
    <property type="evidence" value="ECO:0007669"/>
    <property type="project" value="TreeGrafter"/>
</dbReference>
<dbReference type="PANTHER" id="PTHR46745">
    <property type="entry name" value="TSC22 DOMAIN FAMILY PROTEIN 1"/>
    <property type="match status" value="1"/>
</dbReference>
<dbReference type="FunFam" id="1.20.5.490:FF:000002">
    <property type="entry name" value="TSC22 domain family, member 1"/>
    <property type="match status" value="1"/>
</dbReference>
<feature type="region of interest" description="Disordered" evidence="10">
    <location>
        <begin position="952"/>
        <end position="977"/>
    </location>
</feature>
<gene>
    <name evidence="11" type="ORF">C0J50_3886</name>
</gene>
<comment type="caution">
    <text evidence="11">The sequence shown here is derived from an EMBL/GenBank/DDBJ whole genome shotgun (WGS) entry which is preliminary data.</text>
</comment>
<keyword evidence="9" id="KW-0175">Coiled coil</keyword>
<keyword evidence="6" id="KW-0804">Transcription</keyword>
<dbReference type="Gene3D" id="1.20.5.490">
    <property type="entry name" value="Single helix bin"/>
    <property type="match status" value="1"/>
</dbReference>
<feature type="compositionally biased region" description="Polar residues" evidence="10">
    <location>
        <begin position="584"/>
        <end position="595"/>
    </location>
</feature>
<keyword evidence="12" id="KW-1185">Reference proteome</keyword>
<sequence>MHHSESTGDSPGTKRRPHASAFTSRRGSNTLSGGTSASLNAVNMNCNALPTDDHQSSLLIHQIPSAGSPGPHHPATSLNIHTQSQSHQSAGAQIKKKSGFQITSVMPAQVSASTNNSLADDTESYDDIDESHTEDLSYSDILDVSVSRATDTGLPEKSSSEETLNSIHGGETPGVVSPNEAVNPHLHSGQTENLVNGTVHHNHHPPEHHKDQGVASMAVPQPIQGVPVCSALLNSSAPSGDAIVQSDAPAESRTQRSTSVQAADVDISATGIVNQTLFSASDSTNGVSGLEMPGSVIGLNGTSLLGTIEPVDNTMMAITITGSQPLPVSSTTQVQASTAIASRFRVVKLDSTEPFRKGRWMCTEYFVKEAPTAAPFTDVTPTYRAVDNLINSESESTSESSCTTMSGAGDKRTLPTQQTFVQPAVPVQPNLSQTSAQHSQDTGIHTTAFPPVAPSENMQVVPVPGTDCQAPPSRIQEQIPYMVKGHTGQLQNGYPVNQQPSMLMTQALQSVDYAQISLGIQAPAQSHEIPSVQSTITSKATPGCVQTVFTRPQVAVPHIVLAQESIRSQVQQQQQTNQPPKPNFSATGQTAPSMTSSFLQSNIQSGIPLALPHGVPVGGHPGGLELHQREGQSTHLSLARGHYSGKPLPASQLEDARRLLLQHQCLFSLPRLATGSVSLLSEQSNSEGSASEDASAFVTSTGTDEDSHSSLPGPEAAKQHQTITLPPPYFIVFIFYDVFFLKCAVTCTPDVMGHMPFMLFLPSSGFCLGTLPCTQFLPRFFSLSGVINTDLNQGNIHNAMHPNKVPRAFGRETGPQHHRSSTILHGGHEVLFGILIRQTHLECLLPKSSILVSSDQSTRSQLKSQYRLANSRRLRFFSGVGVVAIDNKIEQAMDLVKSHLMYAVREEVEVLKEQIKELIERNSQLEQENHLLKNLASPEQLAQFKAQVHSTSPTLGTQTGIVSGLPTSQTHGSGPPV</sequence>
<dbReference type="GO" id="GO:0043066">
    <property type="term" value="P:negative regulation of apoptotic process"/>
    <property type="evidence" value="ECO:0007669"/>
    <property type="project" value="TreeGrafter"/>
</dbReference>
<dbReference type="PANTHER" id="PTHR46745:SF1">
    <property type="entry name" value="TSC22 DOMAIN FAMILY PROTEIN 1"/>
    <property type="match status" value="1"/>
</dbReference>
<dbReference type="PROSITE" id="PS01289">
    <property type="entry name" value="TSC22"/>
    <property type="match status" value="1"/>
</dbReference>